<name>A0ABU7H9L9_9PSED</name>
<organism evidence="1 2">
    <name type="scientific">Pseudomonas carassii</name>
    <dbReference type="NCBI Taxonomy" id="3115855"/>
    <lineage>
        <taxon>Bacteria</taxon>
        <taxon>Pseudomonadati</taxon>
        <taxon>Pseudomonadota</taxon>
        <taxon>Gammaproteobacteria</taxon>
        <taxon>Pseudomonadales</taxon>
        <taxon>Pseudomonadaceae</taxon>
        <taxon>Pseudomonas</taxon>
    </lineage>
</organism>
<reference evidence="1" key="1">
    <citation type="submission" date="2024-01" db="EMBL/GenBank/DDBJ databases">
        <title>Unpublished Manusciprt.</title>
        <authorList>
            <person name="Duman M."/>
            <person name="Valdes E.G."/>
            <person name="Ajmi N."/>
            <person name="Altun S."/>
            <person name="Saticioglu I.B."/>
        </authorList>
    </citation>
    <scope>NUCLEOTIDE SEQUENCE</scope>
    <source>
        <strain evidence="1">137P</strain>
    </source>
</reference>
<dbReference type="EMBL" id="JAZDCT010000010">
    <property type="protein sequence ID" value="MEE1888042.1"/>
    <property type="molecule type" value="Genomic_DNA"/>
</dbReference>
<comment type="caution">
    <text evidence="1">The sequence shown here is derived from an EMBL/GenBank/DDBJ whole genome shotgun (WGS) entry which is preliminary data.</text>
</comment>
<protein>
    <submittedName>
        <fullName evidence="1">Uncharacterized protein</fullName>
    </submittedName>
</protein>
<dbReference type="Proteomes" id="UP001354227">
    <property type="component" value="Unassembled WGS sequence"/>
</dbReference>
<gene>
    <name evidence="1" type="ORF">V0R62_10235</name>
</gene>
<accession>A0ABU7H9L9</accession>
<evidence type="ECO:0000313" key="2">
    <source>
        <dbReference type="Proteomes" id="UP001354227"/>
    </source>
</evidence>
<sequence>MDSEKNEGIDLQKYLEEKGFKFESKLGFPGSSVSSGEFEPAIMGRSEYQANEFAFWRNGSSLFVMAREQIQEGSGYKWSLGTAFYINAIDSASPNVVNAFIVKNSGLHIGTDITGTPTLEGGVLYLSNYNFTARVGHDHKAKNVKLQATLPSS</sequence>
<keyword evidence="2" id="KW-1185">Reference proteome</keyword>
<proteinExistence type="predicted"/>
<evidence type="ECO:0000313" key="1">
    <source>
        <dbReference type="EMBL" id="MEE1888042.1"/>
    </source>
</evidence>
<dbReference type="RefSeq" id="WP_330103633.1">
    <property type="nucleotide sequence ID" value="NZ_JAZDCT010000010.1"/>
</dbReference>